<proteinExistence type="predicted"/>
<accession>A0ABU7AHI9</accession>
<sequence>MAAGISPKVIFRAIRMIRGLSDYWKWKIGSKIIIIIILQCEPGIRLSSRWFFCETNECVENKTLVSKLKMWHHWVFQQDNDAEYLTKSTQKWFSLPPSPVSPQT</sequence>
<comment type="caution">
    <text evidence="1">The sequence shown here is derived from an EMBL/GenBank/DDBJ whole genome shotgun (WGS) entry which is preliminary data.</text>
</comment>
<keyword evidence="2" id="KW-1185">Reference proteome</keyword>
<dbReference type="Proteomes" id="UP001345963">
    <property type="component" value="Unassembled WGS sequence"/>
</dbReference>
<organism evidence="1 2">
    <name type="scientific">Ataeniobius toweri</name>
    <dbReference type="NCBI Taxonomy" id="208326"/>
    <lineage>
        <taxon>Eukaryota</taxon>
        <taxon>Metazoa</taxon>
        <taxon>Chordata</taxon>
        <taxon>Craniata</taxon>
        <taxon>Vertebrata</taxon>
        <taxon>Euteleostomi</taxon>
        <taxon>Actinopterygii</taxon>
        <taxon>Neopterygii</taxon>
        <taxon>Teleostei</taxon>
        <taxon>Neoteleostei</taxon>
        <taxon>Acanthomorphata</taxon>
        <taxon>Ovalentaria</taxon>
        <taxon>Atherinomorphae</taxon>
        <taxon>Cyprinodontiformes</taxon>
        <taxon>Goodeidae</taxon>
        <taxon>Ataeniobius</taxon>
    </lineage>
</organism>
<evidence type="ECO:0000313" key="2">
    <source>
        <dbReference type="Proteomes" id="UP001345963"/>
    </source>
</evidence>
<name>A0ABU7AHI9_9TELE</name>
<dbReference type="EMBL" id="JAHUTI010016210">
    <property type="protein sequence ID" value="MED6237522.1"/>
    <property type="molecule type" value="Genomic_DNA"/>
</dbReference>
<reference evidence="1 2" key="1">
    <citation type="submission" date="2021-07" db="EMBL/GenBank/DDBJ databases">
        <authorList>
            <person name="Palmer J.M."/>
        </authorList>
    </citation>
    <scope>NUCLEOTIDE SEQUENCE [LARGE SCALE GENOMIC DNA]</scope>
    <source>
        <strain evidence="1 2">AT_MEX2019</strain>
        <tissue evidence="1">Muscle</tissue>
    </source>
</reference>
<gene>
    <name evidence="1" type="ORF">ATANTOWER_026708</name>
</gene>
<protein>
    <submittedName>
        <fullName evidence="1">Uncharacterized protein</fullName>
    </submittedName>
</protein>
<evidence type="ECO:0000313" key="1">
    <source>
        <dbReference type="EMBL" id="MED6237522.1"/>
    </source>
</evidence>